<proteinExistence type="predicted"/>
<organism evidence="1 2">
    <name type="scientific">Phanerochaete sordida</name>
    <dbReference type="NCBI Taxonomy" id="48140"/>
    <lineage>
        <taxon>Eukaryota</taxon>
        <taxon>Fungi</taxon>
        <taxon>Dikarya</taxon>
        <taxon>Basidiomycota</taxon>
        <taxon>Agaricomycotina</taxon>
        <taxon>Agaricomycetes</taxon>
        <taxon>Polyporales</taxon>
        <taxon>Phanerochaetaceae</taxon>
        <taxon>Phanerochaete</taxon>
    </lineage>
</organism>
<comment type="caution">
    <text evidence="1">The sequence shown here is derived from an EMBL/GenBank/DDBJ whole genome shotgun (WGS) entry which is preliminary data.</text>
</comment>
<dbReference type="AlphaFoldDB" id="A0A9P3GCV4"/>
<gene>
    <name evidence="1" type="ORF">PsYK624_084660</name>
</gene>
<reference evidence="1 2" key="1">
    <citation type="submission" date="2021-08" db="EMBL/GenBank/DDBJ databases">
        <title>Draft Genome Sequence of Phanerochaete sordida strain YK-624.</title>
        <authorList>
            <person name="Mori T."/>
            <person name="Dohra H."/>
            <person name="Suzuki T."/>
            <person name="Kawagishi H."/>
            <person name="Hirai H."/>
        </authorList>
    </citation>
    <scope>NUCLEOTIDE SEQUENCE [LARGE SCALE GENOMIC DNA]</scope>
    <source>
        <strain evidence="1 2">YK-624</strain>
    </source>
</reference>
<keyword evidence="2" id="KW-1185">Reference proteome</keyword>
<accession>A0A9P3GCV4</accession>
<name>A0A9P3GCV4_9APHY</name>
<dbReference type="OrthoDB" id="2716206at2759"/>
<evidence type="ECO:0000313" key="1">
    <source>
        <dbReference type="EMBL" id="GJE92312.1"/>
    </source>
</evidence>
<protein>
    <submittedName>
        <fullName evidence="1">Uncharacterized protein</fullName>
    </submittedName>
</protein>
<dbReference type="EMBL" id="BPQB01000026">
    <property type="protein sequence ID" value="GJE92312.1"/>
    <property type="molecule type" value="Genomic_DNA"/>
</dbReference>
<sequence>MAVISVPDTLRTRALEAVHPYEIKKLLRLSSSDRADSVYSWSLLKLVEVALSSENCVPAVQATLTRRTKELLSQVAPYINALLEGMRKHGAVLSGSRCLAFFDHDCGFNPDNWDWYVAEYGYKLFLSLLIQKLGYELVGTSSGPQAYSSSIEPPASLAEKITSCVVHHSLRRTHDMGLVHRTCLHGELGQELDVICSRVSSPLLPISLFHSTIVQNFVSYDGFCMACPELFFSNTGIKASRRLTAGDIQLLEKYRNRGYNIVDNIPTHLQPLCLKDGYCSQAVWRFGNQFSLVMLLKFQGLSGRLPDFAKYPFM</sequence>
<evidence type="ECO:0000313" key="2">
    <source>
        <dbReference type="Proteomes" id="UP000703269"/>
    </source>
</evidence>
<dbReference type="Proteomes" id="UP000703269">
    <property type="component" value="Unassembled WGS sequence"/>
</dbReference>